<dbReference type="EMBL" id="WHLY01000002">
    <property type="protein sequence ID" value="MPR32268.1"/>
    <property type="molecule type" value="Genomic_DNA"/>
</dbReference>
<feature type="repeat" description="TPR" evidence="1">
    <location>
        <begin position="852"/>
        <end position="885"/>
    </location>
</feature>
<organism evidence="4 5">
    <name type="scientific">Salmonirosea aquatica</name>
    <dbReference type="NCBI Taxonomy" id="2654236"/>
    <lineage>
        <taxon>Bacteria</taxon>
        <taxon>Pseudomonadati</taxon>
        <taxon>Bacteroidota</taxon>
        <taxon>Cytophagia</taxon>
        <taxon>Cytophagales</taxon>
        <taxon>Spirosomataceae</taxon>
        <taxon>Salmonirosea</taxon>
    </lineage>
</organism>
<dbReference type="GO" id="GO:0043531">
    <property type="term" value="F:ADP binding"/>
    <property type="evidence" value="ECO:0007669"/>
    <property type="project" value="InterPro"/>
</dbReference>
<dbReference type="PROSITE" id="PS50005">
    <property type="entry name" value="TPR"/>
    <property type="match status" value="1"/>
</dbReference>
<dbReference type="Pfam" id="PF00931">
    <property type="entry name" value="NB-ARC"/>
    <property type="match status" value="1"/>
</dbReference>
<keyword evidence="1" id="KW-0802">TPR repeat</keyword>
<dbReference type="InterPro" id="IPR019734">
    <property type="entry name" value="TPR_rpt"/>
</dbReference>
<dbReference type="InterPro" id="IPR027417">
    <property type="entry name" value="P-loop_NTPase"/>
</dbReference>
<proteinExistence type="predicted"/>
<feature type="coiled-coil region" evidence="2">
    <location>
        <begin position="237"/>
        <end position="280"/>
    </location>
</feature>
<protein>
    <submittedName>
        <fullName evidence="4">Tetratricopeptide repeat protein</fullName>
    </submittedName>
</protein>
<dbReference type="Gene3D" id="1.25.40.10">
    <property type="entry name" value="Tetratricopeptide repeat domain"/>
    <property type="match status" value="2"/>
</dbReference>
<dbReference type="InterPro" id="IPR002182">
    <property type="entry name" value="NB-ARC"/>
</dbReference>
<evidence type="ECO:0000256" key="1">
    <source>
        <dbReference type="PROSITE-ProRule" id="PRU00339"/>
    </source>
</evidence>
<dbReference type="PANTHER" id="PTHR47691">
    <property type="entry name" value="REGULATOR-RELATED"/>
    <property type="match status" value="1"/>
</dbReference>
<dbReference type="SUPFAM" id="SSF48452">
    <property type="entry name" value="TPR-like"/>
    <property type="match status" value="1"/>
</dbReference>
<keyword evidence="2" id="KW-0175">Coiled coil</keyword>
<dbReference type="InterPro" id="IPR011990">
    <property type="entry name" value="TPR-like_helical_dom_sf"/>
</dbReference>
<evidence type="ECO:0000313" key="5">
    <source>
        <dbReference type="Proteomes" id="UP000479293"/>
    </source>
</evidence>
<name>A0A7C9FYA5_9BACT</name>
<dbReference type="AlphaFoldDB" id="A0A7C9FYA5"/>
<dbReference type="Gene3D" id="3.40.50.300">
    <property type="entry name" value="P-loop containing nucleotide triphosphate hydrolases"/>
    <property type="match status" value="1"/>
</dbReference>
<evidence type="ECO:0000259" key="3">
    <source>
        <dbReference type="Pfam" id="PF00931"/>
    </source>
</evidence>
<keyword evidence="5" id="KW-1185">Reference proteome</keyword>
<dbReference type="SUPFAM" id="SSF52540">
    <property type="entry name" value="P-loop containing nucleoside triphosphate hydrolases"/>
    <property type="match status" value="1"/>
</dbReference>
<comment type="caution">
    <text evidence="4">The sequence shown here is derived from an EMBL/GenBank/DDBJ whole genome shotgun (WGS) entry which is preliminary data.</text>
</comment>
<gene>
    <name evidence="4" type="ORF">GBK04_02625</name>
</gene>
<accession>A0A7C9FYA5</accession>
<reference evidence="4 5" key="1">
    <citation type="submission" date="2019-10" db="EMBL/GenBank/DDBJ databases">
        <title>Draft Genome Sequence of Cytophagaceae sp. SJW1-29.</title>
        <authorList>
            <person name="Choi A."/>
        </authorList>
    </citation>
    <scope>NUCLEOTIDE SEQUENCE [LARGE SCALE GENOMIC DNA]</scope>
    <source>
        <strain evidence="4 5">SJW1-29</strain>
    </source>
</reference>
<dbReference type="RefSeq" id="WP_152756595.1">
    <property type="nucleotide sequence ID" value="NZ_WHLY01000002.1"/>
</dbReference>
<dbReference type="Proteomes" id="UP000479293">
    <property type="component" value="Unassembled WGS sequence"/>
</dbReference>
<feature type="domain" description="NB-ARC" evidence="3">
    <location>
        <begin position="338"/>
        <end position="492"/>
    </location>
</feature>
<evidence type="ECO:0000313" key="4">
    <source>
        <dbReference type="EMBL" id="MPR32268.1"/>
    </source>
</evidence>
<dbReference type="SMART" id="SM00028">
    <property type="entry name" value="TPR"/>
    <property type="match status" value="3"/>
</dbReference>
<evidence type="ECO:0000256" key="2">
    <source>
        <dbReference type="SAM" id="Coils"/>
    </source>
</evidence>
<sequence>MNPLKAELPNIAGIVLSGIAMTACGTVLPDPSIAFKVVDALAPNFAHQFLSGMDYRRFKDFLVRPHPGDLNHDLDQLMKDALLQALHHIETAYLEKLEAETDFTLWQKAKDRPFEEVKRAFKLLRKNLLREEEYQKEFGESLSDDEKIDFDLSIWLRDGSWTGLPKLTNELFKFPEIENEERWQELKNYFEENLPWIYDLSFKEALKDERNLKAYKAFQMFVLETVVQQNSDTHLKLDEIKITLLALENNLQTQSQAVLNNLLENDIRQLRKEINRTFGKVIAEIIRSEKRIIDSVNSKGNEIIEKLNSINPVGERNPVIEKHLIKEPFRPTVFLGRQDDIEDIRRILFDENHLLLLVNGKGGVGKTSLASRYYHEYQEQYSHMAWVLRETSIGDAILALAPNLHIQFDPLQSRNERLDILLTRLSNLKKPCLLVIDNANDYEDLNTYYKLLNRCSNFHILLTTRITEFGQARTKEIRSLPKETALELFQRYYPAVAHEEQARFDALYTAVNGNTLVLELMAKQLKEANDLREKYRLADLIADLQTKGIFRLQHSSEVQLNYQKYQKARPEDVIAALYDLEELSDDERKLGSVMAVLPPEGIQIKTLDILLPETAWWDNALKKLALKGWLDFNRKEKEIKISPVVQEIIRNKNADRLPADSLLLINSLSNELAYEGWSEKVHGENPDYKETSLYALYAESVLNACLSEEYATILLAKRVMRHYSNYLNNEKAKTWFARIETILADKNSNDWLFLNAATQSIMGDVYKSEGRTSETLGCYQKDLEISKSLHERYPEQVSYKNGLGIAYQRLGDVYKSEGRMSETLGCYQKDLEISKSLHERYPEQVFYKNGLGIAYERLGDVHRSEGRMSEALGCYQKYLELMSSLHESYPEQVDYQYSYGTSLIFLGDVMEEMGNSGKEHFLIAYDVYKNLLQKVPNHADARQNFNWVKRKLGK</sequence>
<dbReference type="PANTHER" id="PTHR47691:SF3">
    <property type="entry name" value="HTH-TYPE TRANSCRIPTIONAL REGULATOR RV0890C-RELATED"/>
    <property type="match status" value="1"/>
</dbReference>
<dbReference type="PROSITE" id="PS51257">
    <property type="entry name" value="PROKAR_LIPOPROTEIN"/>
    <property type="match status" value="1"/>
</dbReference>